<evidence type="ECO:0000313" key="1">
    <source>
        <dbReference type="EMBL" id="CAI0384498.1"/>
    </source>
</evidence>
<reference evidence="1" key="1">
    <citation type="submission" date="2022-08" db="EMBL/GenBank/DDBJ databases">
        <authorList>
            <person name="Gutierrez-Valencia J."/>
        </authorList>
    </citation>
    <scope>NUCLEOTIDE SEQUENCE</scope>
</reference>
<protein>
    <submittedName>
        <fullName evidence="1">Uncharacterized protein</fullName>
    </submittedName>
</protein>
<dbReference type="AlphaFoldDB" id="A0AAV0HI12"/>
<dbReference type="EMBL" id="CAMGYJ010000002">
    <property type="protein sequence ID" value="CAI0384498.1"/>
    <property type="molecule type" value="Genomic_DNA"/>
</dbReference>
<comment type="caution">
    <text evidence="1">The sequence shown here is derived from an EMBL/GenBank/DDBJ whole genome shotgun (WGS) entry which is preliminary data.</text>
</comment>
<accession>A0AAV0HI12</accession>
<dbReference type="Proteomes" id="UP001154282">
    <property type="component" value="Unassembled WGS sequence"/>
</dbReference>
<proteinExistence type="predicted"/>
<gene>
    <name evidence="1" type="ORF">LITE_LOCUS4418</name>
</gene>
<evidence type="ECO:0000313" key="2">
    <source>
        <dbReference type="Proteomes" id="UP001154282"/>
    </source>
</evidence>
<sequence>MRLLVVLSGTTWANVLELLLATWGSAPLPEQKLKGQSLTYNLLG</sequence>
<name>A0AAV0HI12_9ROSI</name>
<keyword evidence="2" id="KW-1185">Reference proteome</keyword>
<organism evidence="1 2">
    <name type="scientific">Linum tenue</name>
    <dbReference type="NCBI Taxonomy" id="586396"/>
    <lineage>
        <taxon>Eukaryota</taxon>
        <taxon>Viridiplantae</taxon>
        <taxon>Streptophyta</taxon>
        <taxon>Embryophyta</taxon>
        <taxon>Tracheophyta</taxon>
        <taxon>Spermatophyta</taxon>
        <taxon>Magnoliopsida</taxon>
        <taxon>eudicotyledons</taxon>
        <taxon>Gunneridae</taxon>
        <taxon>Pentapetalae</taxon>
        <taxon>rosids</taxon>
        <taxon>fabids</taxon>
        <taxon>Malpighiales</taxon>
        <taxon>Linaceae</taxon>
        <taxon>Linum</taxon>
    </lineage>
</organism>